<name>A0A7Y9I2F3_9ACTN</name>
<comment type="caution">
    <text evidence="2">The sequence shown here is derived from an EMBL/GenBank/DDBJ whole genome shotgun (WGS) entry which is preliminary data.</text>
</comment>
<evidence type="ECO:0000313" key="2">
    <source>
        <dbReference type="EMBL" id="NYE69003.1"/>
    </source>
</evidence>
<dbReference type="Proteomes" id="UP000569914">
    <property type="component" value="Unassembled WGS sequence"/>
</dbReference>
<accession>A0A7Y9I2F3</accession>
<keyword evidence="3" id="KW-1185">Reference proteome</keyword>
<dbReference type="RefSeq" id="WP_218871012.1">
    <property type="nucleotide sequence ID" value="NZ_JACCBU010000001.1"/>
</dbReference>
<evidence type="ECO:0000313" key="3">
    <source>
        <dbReference type="Proteomes" id="UP000569914"/>
    </source>
</evidence>
<sequence>MPGSSVEESLAPATPWMRDCYAMIIEEVRQHGPVHEDAVRVGVFLKTDRKLAEFRPRARTVQLILYLPGRVEHPKLTSAPDPSAARVVHYFTLRSADDLDDELLALVGVAYDFATGDSG</sequence>
<organism evidence="2 3">
    <name type="scientific">Microlunatus parietis</name>
    <dbReference type="NCBI Taxonomy" id="682979"/>
    <lineage>
        <taxon>Bacteria</taxon>
        <taxon>Bacillati</taxon>
        <taxon>Actinomycetota</taxon>
        <taxon>Actinomycetes</taxon>
        <taxon>Propionibacteriales</taxon>
        <taxon>Propionibacteriaceae</taxon>
        <taxon>Microlunatus</taxon>
    </lineage>
</organism>
<dbReference type="EMBL" id="JACCBU010000001">
    <property type="protein sequence ID" value="NYE69003.1"/>
    <property type="molecule type" value="Genomic_DNA"/>
</dbReference>
<gene>
    <name evidence="2" type="ORF">BKA15_000332</name>
</gene>
<dbReference type="InterPro" id="IPR043714">
    <property type="entry name" value="DUF5655"/>
</dbReference>
<dbReference type="AlphaFoldDB" id="A0A7Y9I2F3"/>
<proteinExistence type="predicted"/>
<reference evidence="2 3" key="1">
    <citation type="submission" date="2020-07" db="EMBL/GenBank/DDBJ databases">
        <title>Sequencing the genomes of 1000 actinobacteria strains.</title>
        <authorList>
            <person name="Klenk H.-P."/>
        </authorList>
    </citation>
    <scope>NUCLEOTIDE SEQUENCE [LARGE SCALE GENOMIC DNA]</scope>
    <source>
        <strain evidence="2 3">DSM 22083</strain>
    </source>
</reference>
<feature type="domain" description="DUF5655" evidence="1">
    <location>
        <begin position="18"/>
        <end position="113"/>
    </location>
</feature>
<evidence type="ECO:0000259" key="1">
    <source>
        <dbReference type="Pfam" id="PF18899"/>
    </source>
</evidence>
<protein>
    <recommendedName>
        <fullName evidence="1">DUF5655 domain-containing protein</fullName>
    </recommendedName>
</protein>
<dbReference type="Pfam" id="PF18899">
    <property type="entry name" value="DUF5655"/>
    <property type="match status" value="1"/>
</dbReference>